<evidence type="ECO:0000313" key="2">
    <source>
        <dbReference type="EMBL" id="QQF83330.1"/>
    </source>
</evidence>
<dbReference type="InterPro" id="IPR006119">
    <property type="entry name" value="Resolv_N"/>
</dbReference>
<dbReference type="GeneID" id="96990671"/>
<dbReference type="Gene3D" id="3.40.50.1390">
    <property type="entry name" value="Resolvase, N-terminal catalytic domain"/>
    <property type="match status" value="1"/>
</dbReference>
<evidence type="ECO:0000313" key="3">
    <source>
        <dbReference type="Proteomes" id="UP000595373"/>
    </source>
</evidence>
<reference evidence="2 3" key="1">
    <citation type="submission" date="2020-12" db="EMBL/GenBank/DDBJ databases">
        <title>ASc-MMNZ-VFA-070.</title>
        <authorList>
            <person name="Schryvers A."/>
            <person name="Mostafa Nazari M."/>
            <person name="Farshchi Andisi V."/>
            <person name="Timsit E."/>
            <person name="Walter Morck D."/>
        </authorList>
    </citation>
    <scope>NUCLEOTIDE SEQUENCE [LARGE SCALE GENOMIC DNA]</scope>
    <source>
        <strain evidence="2 3">ASc-MMNZ-VFA-070</strain>
    </source>
</reference>
<dbReference type="PROSITE" id="PS51736">
    <property type="entry name" value="RECOMBINASES_3"/>
    <property type="match status" value="1"/>
</dbReference>
<proteinExistence type="predicted"/>
<dbReference type="InterPro" id="IPR036162">
    <property type="entry name" value="Resolvase-like_N_sf"/>
</dbReference>
<dbReference type="OrthoDB" id="9786476at2"/>
<protein>
    <submittedName>
        <fullName evidence="2">Recombinase family protein</fullName>
    </submittedName>
</protein>
<sequence length="78" mass="8740">MGQGALQVIGVITEFHDRKIDFKTLDGMFDTTARNTPLSIALTQLLSVLAELERNAIIARTREDKPDARNFLDINLLL</sequence>
<dbReference type="GO" id="GO:0003677">
    <property type="term" value="F:DNA binding"/>
    <property type="evidence" value="ECO:0007669"/>
    <property type="project" value="InterPro"/>
</dbReference>
<accession>A0A9Q7E666</accession>
<feature type="domain" description="Resolvase/invertase-type recombinase catalytic" evidence="1">
    <location>
        <begin position="1"/>
        <end position="72"/>
    </location>
</feature>
<dbReference type="SUPFAM" id="SSF53041">
    <property type="entry name" value="Resolvase-like"/>
    <property type="match status" value="1"/>
</dbReference>
<dbReference type="Pfam" id="PF00239">
    <property type="entry name" value="Resolvase"/>
    <property type="match status" value="1"/>
</dbReference>
<dbReference type="GO" id="GO:0000150">
    <property type="term" value="F:DNA strand exchange activity"/>
    <property type="evidence" value="ECO:0007669"/>
    <property type="project" value="InterPro"/>
</dbReference>
<dbReference type="EMBL" id="CP066558">
    <property type="protein sequence ID" value="QQF83330.1"/>
    <property type="molecule type" value="Genomic_DNA"/>
</dbReference>
<organism evidence="2 3">
    <name type="scientific">Histophilus somni</name>
    <name type="common">Haemophilus somnus</name>
    <dbReference type="NCBI Taxonomy" id="731"/>
    <lineage>
        <taxon>Bacteria</taxon>
        <taxon>Pseudomonadati</taxon>
        <taxon>Pseudomonadota</taxon>
        <taxon>Gammaproteobacteria</taxon>
        <taxon>Pasteurellales</taxon>
        <taxon>Pasteurellaceae</taxon>
        <taxon>Histophilus</taxon>
    </lineage>
</organism>
<dbReference type="RefSeq" id="WP_080514392.1">
    <property type="nucleotide sequence ID" value="NZ_CP018807.1"/>
</dbReference>
<keyword evidence="3" id="KW-1185">Reference proteome</keyword>
<name>A0A9Q7E666_HISSO</name>
<dbReference type="AlphaFoldDB" id="A0A9Q7E666"/>
<evidence type="ECO:0000259" key="1">
    <source>
        <dbReference type="PROSITE" id="PS51736"/>
    </source>
</evidence>
<dbReference type="Proteomes" id="UP000595373">
    <property type="component" value="Chromosome"/>
</dbReference>
<gene>
    <name evidence="2" type="ORF">JFL49_04140</name>
</gene>